<dbReference type="InterPro" id="IPR044900">
    <property type="entry name" value="PSII_PsbC_sf"/>
</dbReference>
<gene>
    <name evidence="1" type="ORF">HAX54_047727</name>
</gene>
<dbReference type="InterPro" id="IPR036001">
    <property type="entry name" value="PS_II_antenna-like_sf"/>
</dbReference>
<name>A0ABS8WKM1_DATST</name>
<proteinExistence type="predicted"/>
<evidence type="ECO:0000313" key="1">
    <source>
        <dbReference type="EMBL" id="MCE3050637.1"/>
    </source>
</evidence>
<comment type="caution">
    <text evidence="1">The sequence shown here is derived from an EMBL/GenBank/DDBJ whole genome shotgun (WGS) entry which is preliminary data.</text>
</comment>
<dbReference type="Proteomes" id="UP000823775">
    <property type="component" value="Unassembled WGS sequence"/>
</dbReference>
<organism evidence="1 2">
    <name type="scientific">Datura stramonium</name>
    <name type="common">Jimsonweed</name>
    <name type="synonym">Common thornapple</name>
    <dbReference type="NCBI Taxonomy" id="4076"/>
    <lineage>
        <taxon>Eukaryota</taxon>
        <taxon>Viridiplantae</taxon>
        <taxon>Streptophyta</taxon>
        <taxon>Embryophyta</taxon>
        <taxon>Tracheophyta</taxon>
        <taxon>Spermatophyta</taxon>
        <taxon>Magnoliopsida</taxon>
        <taxon>eudicotyledons</taxon>
        <taxon>Gunneridae</taxon>
        <taxon>Pentapetalae</taxon>
        <taxon>asterids</taxon>
        <taxon>lamiids</taxon>
        <taxon>Solanales</taxon>
        <taxon>Solanaceae</taxon>
        <taxon>Solanoideae</taxon>
        <taxon>Datureae</taxon>
        <taxon>Datura</taxon>
    </lineage>
</organism>
<dbReference type="Gene3D" id="1.10.10.670">
    <property type="entry name" value="photosystem ii from thermosynechococcus elongatus"/>
    <property type="match status" value="1"/>
</dbReference>
<keyword evidence="2" id="KW-1185">Reference proteome</keyword>
<evidence type="ECO:0000313" key="2">
    <source>
        <dbReference type="Proteomes" id="UP000823775"/>
    </source>
</evidence>
<sequence length="147" mass="16773">MATQDQPHENLIFPEEVLPRGNSLQWNFSLSSAGRRTYLKWPIYTGEAYVLTRIGLLPTLANAGWGVDHWGEVIDTFPYFVSGEVILEELMRFWDLRVPWLEPLRGPNGILLLHRSFLARGKGSLRAAGILKGDRDFEHISFHDPSN</sequence>
<reference evidence="1 2" key="1">
    <citation type="journal article" date="2021" name="BMC Genomics">
        <title>Datura genome reveals duplications of psychoactive alkaloid biosynthetic genes and high mutation rate following tissue culture.</title>
        <authorList>
            <person name="Rajewski A."/>
            <person name="Carter-House D."/>
            <person name="Stajich J."/>
            <person name="Litt A."/>
        </authorList>
    </citation>
    <scope>NUCLEOTIDE SEQUENCE [LARGE SCALE GENOMIC DNA]</scope>
    <source>
        <strain evidence="1">AR-01</strain>
    </source>
</reference>
<protein>
    <submittedName>
        <fullName evidence="1">Uncharacterized protein</fullName>
    </submittedName>
</protein>
<dbReference type="EMBL" id="JACEIK010007770">
    <property type="protein sequence ID" value="MCE3050637.1"/>
    <property type="molecule type" value="Genomic_DNA"/>
</dbReference>
<accession>A0ABS8WKM1</accession>
<dbReference type="SUPFAM" id="SSF161077">
    <property type="entry name" value="Photosystem II antenna protein-like"/>
    <property type="match status" value="1"/>
</dbReference>